<evidence type="ECO:0000256" key="1">
    <source>
        <dbReference type="SAM" id="MobiDB-lite"/>
    </source>
</evidence>
<feature type="compositionally biased region" description="Basic and acidic residues" evidence="1">
    <location>
        <begin position="137"/>
        <end position="160"/>
    </location>
</feature>
<keyword evidence="2" id="KW-0812">Transmembrane</keyword>
<keyword evidence="2" id="KW-0472">Membrane</keyword>
<feature type="region of interest" description="Disordered" evidence="1">
    <location>
        <begin position="137"/>
        <end position="179"/>
    </location>
</feature>
<dbReference type="GO" id="GO:0006606">
    <property type="term" value="P:protein import into nucleus"/>
    <property type="evidence" value="ECO:0007669"/>
    <property type="project" value="TreeGrafter"/>
</dbReference>
<organism evidence="4">
    <name type="scientific">Phallusia mammillata</name>
    <dbReference type="NCBI Taxonomy" id="59560"/>
    <lineage>
        <taxon>Eukaryota</taxon>
        <taxon>Metazoa</taxon>
        <taxon>Chordata</taxon>
        <taxon>Tunicata</taxon>
        <taxon>Ascidiacea</taxon>
        <taxon>Phlebobranchia</taxon>
        <taxon>Ascidiidae</taxon>
        <taxon>Phallusia</taxon>
    </lineage>
</organism>
<name>A0A6F9DQB0_9ASCI</name>
<feature type="transmembrane region" description="Helical" evidence="2">
    <location>
        <begin position="90"/>
        <end position="111"/>
    </location>
</feature>
<gene>
    <name evidence="4" type="primary">Pttg1ip-002</name>
</gene>
<evidence type="ECO:0000256" key="3">
    <source>
        <dbReference type="SAM" id="SignalP"/>
    </source>
</evidence>
<keyword evidence="2" id="KW-1133">Transmembrane helix</keyword>
<keyword evidence="3" id="KW-0732">Signal</keyword>
<sequence length="179" mass="20365">MLKVSEISILCGLICVFALASVVHCQTPAPDDGCAKLNDSCGTCIKNASCLWCNTDNTCKLYPVKHVIPQTTDCKLSAARWGVCWLNFEAMIISVSIIGGVLLIAITLCFCKCCGCCCFKKNNSKYLREEARLDRERQERQMRQDERRQDRQRKNDDIRRKYGLMGSNNQYQRFDDETA</sequence>
<reference evidence="4" key="1">
    <citation type="submission" date="2020-04" db="EMBL/GenBank/DDBJ databases">
        <authorList>
            <person name="Neveu A P."/>
        </authorList>
    </citation>
    <scope>NUCLEOTIDE SEQUENCE</scope>
    <source>
        <tissue evidence="4">Whole embryo</tissue>
    </source>
</reference>
<dbReference type="PANTHER" id="PTHR15191:SF3">
    <property type="entry name" value="PITUITARY TUMOR-TRANSFORMING GENE PROTEIN-BINDING FACTOR"/>
    <property type="match status" value="1"/>
</dbReference>
<dbReference type="GO" id="GO:0005737">
    <property type="term" value="C:cytoplasm"/>
    <property type="evidence" value="ECO:0007669"/>
    <property type="project" value="TreeGrafter"/>
</dbReference>
<protein>
    <submittedName>
        <fullName evidence="4">Pituitary tumor-transforming gene 1 protein-interacting protein</fullName>
    </submittedName>
</protein>
<feature type="chain" id="PRO_5026245773" evidence="3">
    <location>
        <begin position="26"/>
        <end position="179"/>
    </location>
</feature>
<feature type="signal peptide" evidence="3">
    <location>
        <begin position="1"/>
        <end position="25"/>
    </location>
</feature>
<accession>A0A6F9DQB0</accession>
<dbReference type="AlphaFoldDB" id="A0A6F9DQB0"/>
<dbReference type="GO" id="GO:0005634">
    <property type="term" value="C:nucleus"/>
    <property type="evidence" value="ECO:0007669"/>
    <property type="project" value="TreeGrafter"/>
</dbReference>
<evidence type="ECO:0000256" key="2">
    <source>
        <dbReference type="SAM" id="Phobius"/>
    </source>
</evidence>
<evidence type="ECO:0000313" key="4">
    <source>
        <dbReference type="EMBL" id="CAB3265309.1"/>
    </source>
</evidence>
<dbReference type="InterPro" id="IPR052304">
    <property type="entry name" value="PTTG1IP"/>
</dbReference>
<dbReference type="PANTHER" id="PTHR15191">
    <property type="entry name" value="PROTEIN CBG20567"/>
    <property type="match status" value="1"/>
</dbReference>
<dbReference type="EMBL" id="LR789447">
    <property type="protein sequence ID" value="CAB3265309.1"/>
    <property type="molecule type" value="mRNA"/>
</dbReference>
<proteinExistence type="evidence at transcript level"/>